<gene>
    <name evidence="3" type="ORF">BSZ36_16475</name>
</gene>
<keyword evidence="4" id="KW-1185">Reference proteome</keyword>
<dbReference type="Proteomes" id="UP000216446">
    <property type="component" value="Unassembled WGS sequence"/>
</dbReference>
<accession>A0A259U365</accession>
<feature type="domain" description="DUF1206" evidence="2">
    <location>
        <begin position="101"/>
        <end position="169"/>
    </location>
</feature>
<name>A0A259U365_9BACT</name>
<dbReference type="RefSeq" id="WP_179271236.1">
    <property type="nucleotide sequence ID" value="NZ_MQWB01000001.1"/>
</dbReference>
<feature type="transmembrane region" description="Helical" evidence="1">
    <location>
        <begin position="198"/>
        <end position="219"/>
    </location>
</feature>
<organism evidence="3 4">
    <name type="scientific">Rubricoccus marinus</name>
    <dbReference type="NCBI Taxonomy" id="716817"/>
    <lineage>
        <taxon>Bacteria</taxon>
        <taxon>Pseudomonadati</taxon>
        <taxon>Rhodothermota</taxon>
        <taxon>Rhodothermia</taxon>
        <taxon>Rhodothermales</taxon>
        <taxon>Rubricoccaceae</taxon>
        <taxon>Rubricoccus</taxon>
    </lineage>
</organism>
<feature type="transmembrane region" description="Helical" evidence="1">
    <location>
        <begin position="21"/>
        <end position="40"/>
    </location>
</feature>
<protein>
    <recommendedName>
        <fullName evidence="2">DUF1206 domain-containing protein</fullName>
    </recommendedName>
</protein>
<dbReference type="InterPro" id="IPR009597">
    <property type="entry name" value="DUF1206"/>
</dbReference>
<feature type="transmembrane region" description="Helical" evidence="1">
    <location>
        <begin position="239"/>
        <end position="260"/>
    </location>
</feature>
<feature type="transmembrane region" description="Helical" evidence="1">
    <location>
        <begin position="148"/>
        <end position="166"/>
    </location>
</feature>
<dbReference type="EMBL" id="MQWB01000001">
    <property type="protein sequence ID" value="OZC04436.1"/>
    <property type="molecule type" value="Genomic_DNA"/>
</dbReference>
<proteinExistence type="predicted"/>
<evidence type="ECO:0000313" key="4">
    <source>
        <dbReference type="Proteomes" id="UP000216446"/>
    </source>
</evidence>
<evidence type="ECO:0000313" key="3">
    <source>
        <dbReference type="EMBL" id="OZC04436.1"/>
    </source>
</evidence>
<evidence type="ECO:0000256" key="1">
    <source>
        <dbReference type="SAM" id="Phobius"/>
    </source>
</evidence>
<reference evidence="3 4" key="1">
    <citation type="submission" date="2016-11" db="EMBL/GenBank/DDBJ databases">
        <title>Study of marine rhodopsin-containing bacteria.</title>
        <authorList>
            <person name="Yoshizawa S."/>
            <person name="Kumagai Y."/>
            <person name="Kogure K."/>
        </authorList>
    </citation>
    <scope>NUCLEOTIDE SEQUENCE [LARGE SCALE GENOMIC DNA]</scope>
    <source>
        <strain evidence="3 4">SG-29</strain>
    </source>
</reference>
<keyword evidence="1" id="KW-0472">Membrane</keyword>
<feature type="transmembrane region" description="Helical" evidence="1">
    <location>
        <begin position="60"/>
        <end position="80"/>
    </location>
</feature>
<feature type="domain" description="DUF1206" evidence="2">
    <location>
        <begin position="19"/>
        <end position="85"/>
    </location>
</feature>
<sequence>MSTLTSRASNRPMETAGRIGYAFKGVLYVLLGVLAVQAALSGGDAEGQTGALRAVADNSFGGILLALLAVGLGAYSLWRLATAILDPENHGTDASGLVHRVGYFASAVAYGYFAFVAGRLVWGSGGGGEGGGASEQAQTAFGLPGGRWLVALAACALLGFAAREAYRAYSAKFMQDLALDGIGQDQRHNVERLGRAGLAARAVVYGLLGASLAVAAWQTDASEAMGLDAALDSLRQAPYGVWVLAAVGLGLAAYGLYCGVMAKYKRIENA</sequence>
<comment type="caution">
    <text evidence="3">The sequence shown here is derived from an EMBL/GenBank/DDBJ whole genome shotgun (WGS) entry which is preliminary data.</text>
</comment>
<keyword evidence="1" id="KW-1133">Transmembrane helix</keyword>
<evidence type="ECO:0000259" key="2">
    <source>
        <dbReference type="Pfam" id="PF06724"/>
    </source>
</evidence>
<keyword evidence="1" id="KW-0812">Transmembrane</keyword>
<dbReference type="Pfam" id="PF06724">
    <property type="entry name" value="DUF1206"/>
    <property type="match status" value="3"/>
</dbReference>
<feature type="transmembrane region" description="Helical" evidence="1">
    <location>
        <begin position="101"/>
        <end position="122"/>
    </location>
</feature>
<dbReference type="AlphaFoldDB" id="A0A259U365"/>
<dbReference type="InParanoid" id="A0A259U365"/>
<feature type="domain" description="DUF1206" evidence="2">
    <location>
        <begin position="196"/>
        <end position="264"/>
    </location>
</feature>